<evidence type="ECO:0000313" key="3">
    <source>
        <dbReference type="Proteomes" id="UP000612808"/>
    </source>
</evidence>
<dbReference type="Proteomes" id="UP000612808">
    <property type="component" value="Unassembled WGS sequence"/>
</dbReference>
<keyword evidence="3" id="KW-1185">Reference proteome</keyword>
<reference evidence="2" key="1">
    <citation type="submission" date="2021-01" db="EMBL/GenBank/DDBJ databases">
        <title>Whole genome shotgun sequence of Actinocatenispora rupis NBRC 107355.</title>
        <authorList>
            <person name="Komaki H."/>
            <person name="Tamura T."/>
        </authorList>
    </citation>
    <scope>NUCLEOTIDE SEQUENCE</scope>
    <source>
        <strain evidence="2">NBRC 107355</strain>
    </source>
</reference>
<feature type="domain" description="ACT" evidence="1">
    <location>
        <begin position="4"/>
        <end position="82"/>
    </location>
</feature>
<accession>A0A8J3N7N7</accession>
<dbReference type="RefSeq" id="WP_203654314.1">
    <property type="nucleotide sequence ID" value="NZ_BAAAZM010000010.1"/>
</dbReference>
<dbReference type="PROSITE" id="PS51671">
    <property type="entry name" value="ACT"/>
    <property type="match status" value="1"/>
</dbReference>
<dbReference type="AlphaFoldDB" id="A0A8J3N7N7"/>
<sequence length="210" mass="21688">MLVRARVALPDAPGSLGRLAWTLGVLGADILQVSVLETGSGRAVDELTLRLGSLTLDELRDRIQVIPGVRVLAVWRPRAVSRAADATVLGQLARHPDRGLSTLVDAAPDLFAAEWAVLLGGGGPEPTAVRASFRAPQALAVGALEPLRPRGYTLPDGTHAAMAPLAGGTVLLVARAAGPAFHRTEVDRLDQLVDAASGILGTDRTVAAAG</sequence>
<dbReference type="EMBL" id="BOMB01000001">
    <property type="protein sequence ID" value="GID09484.1"/>
    <property type="molecule type" value="Genomic_DNA"/>
</dbReference>
<name>A0A8J3N7N7_9ACTN</name>
<protein>
    <submittedName>
        <fullName evidence="2">Amino acid-binding protein</fullName>
    </submittedName>
</protein>
<comment type="caution">
    <text evidence="2">The sequence shown here is derived from an EMBL/GenBank/DDBJ whole genome shotgun (WGS) entry which is preliminary data.</text>
</comment>
<organism evidence="2 3">
    <name type="scientific">Actinocatenispora rupis</name>
    <dbReference type="NCBI Taxonomy" id="519421"/>
    <lineage>
        <taxon>Bacteria</taxon>
        <taxon>Bacillati</taxon>
        <taxon>Actinomycetota</taxon>
        <taxon>Actinomycetes</taxon>
        <taxon>Micromonosporales</taxon>
        <taxon>Micromonosporaceae</taxon>
        <taxon>Actinocatenispora</taxon>
    </lineage>
</organism>
<evidence type="ECO:0000313" key="2">
    <source>
        <dbReference type="EMBL" id="GID09484.1"/>
    </source>
</evidence>
<evidence type="ECO:0000259" key="1">
    <source>
        <dbReference type="PROSITE" id="PS51671"/>
    </source>
</evidence>
<dbReference type="InterPro" id="IPR002912">
    <property type="entry name" value="ACT_dom"/>
</dbReference>
<proteinExistence type="predicted"/>
<gene>
    <name evidence="2" type="ORF">Aru02nite_03730</name>
</gene>